<dbReference type="GO" id="GO:0016788">
    <property type="term" value="F:hydrolase activity, acting on ester bonds"/>
    <property type="evidence" value="ECO:0007669"/>
    <property type="project" value="UniProtKB-ARBA"/>
</dbReference>
<dbReference type="AlphaFoldDB" id="A0A840YHS6"/>
<evidence type="ECO:0000313" key="2">
    <source>
        <dbReference type="Proteomes" id="UP000580654"/>
    </source>
</evidence>
<dbReference type="RefSeq" id="WP_184521121.1">
    <property type="nucleotide sequence ID" value="NZ_JACIJD010000026.1"/>
</dbReference>
<comment type="caution">
    <text evidence="1">The sequence shown here is derived from an EMBL/GenBank/DDBJ whole genome shotgun (WGS) entry which is preliminary data.</text>
</comment>
<gene>
    <name evidence="1" type="ORF">FHS87_004039</name>
</gene>
<sequence>MAEIALRELEQRMRTEHLTKDELQRYFETDPGASPAPFFPGLRIRTDVVAMPPPGPRTLGVGSGLARWIIRARREERDRWFTDKRRTDPNAKVVVSDGDSWFLHPLLYDVIDRLAGICAIKSLDWPGDELQTIASLKEYLPALEETGATVLLVSAGGNDLVANGKLADHLNEYAPGMTADKLLRPSYDKLIATSMRRYADIFRTALAVELVDQIVCHGYDYAIPGVNGEPGRWMERPMASRGIDDPGLRREIATIMVDRFNNALWKAAGGGQNLRIDYLDLRGTLGDHQWSDELHPKEDGFLAVAGRFRQILRI</sequence>
<evidence type="ECO:0008006" key="3">
    <source>
        <dbReference type="Google" id="ProtNLM"/>
    </source>
</evidence>
<name>A0A840YHS6_9PROT</name>
<proteinExistence type="predicted"/>
<accession>A0A840YHS6</accession>
<reference evidence="1 2" key="1">
    <citation type="submission" date="2020-08" db="EMBL/GenBank/DDBJ databases">
        <title>Genomic Encyclopedia of Type Strains, Phase IV (KMG-IV): sequencing the most valuable type-strain genomes for metagenomic binning, comparative biology and taxonomic classification.</title>
        <authorList>
            <person name="Goeker M."/>
        </authorList>
    </citation>
    <scope>NUCLEOTIDE SEQUENCE [LARGE SCALE GENOMIC DNA]</scope>
    <source>
        <strain evidence="1 2">DSM 25622</strain>
    </source>
</reference>
<dbReference type="EMBL" id="JACIJD010000026">
    <property type="protein sequence ID" value="MBB5695971.1"/>
    <property type="molecule type" value="Genomic_DNA"/>
</dbReference>
<dbReference type="Gene3D" id="3.40.50.1110">
    <property type="entry name" value="SGNH hydrolase"/>
    <property type="match status" value="1"/>
</dbReference>
<dbReference type="InterPro" id="IPR036514">
    <property type="entry name" value="SGNH_hydro_sf"/>
</dbReference>
<dbReference type="SUPFAM" id="SSF52266">
    <property type="entry name" value="SGNH hydrolase"/>
    <property type="match status" value="1"/>
</dbReference>
<evidence type="ECO:0000313" key="1">
    <source>
        <dbReference type="EMBL" id="MBB5695971.1"/>
    </source>
</evidence>
<protein>
    <recommendedName>
        <fullName evidence="3">SGNH hydrolase-type esterase domain-containing protein</fullName>
    </recommendedName>
</protein>
<organism evidence="1 2">
    <name type="scientific">Muricoccus pecuniae</name>
    <dbReference type="NCBI Taxonomy" id="693023"/>
    <lineage>
        <taxon>Bacteria</taxon>
        <taxon>Pseudomonadati</taxon>
        <taxon>Pseudomonadota</taxon>
        <taxon>Alphaproteobacteria</taxon>
        <taxon>Acetobacterales</taxon>
        <taxon>Roseomonadaceae</taxon>
        <taxon>Muricoccus</taxon>
    </lineage>
</organism>
<keyword evidence="2" id="KW-1185">Reference proteome</keyword>
<dbReference type="Proteomes" id="UP000580654">
    <property type="component" value="Unassembled WGS sequence"/>
</dbReference>